<evidence type="ECO:0000313" key="3">
    <source>
        <dbReference type="Proteomes" id="UP000244855"/>
    </source>
</evidence>
<keyword evidence="1" id="KW-0812">Transmembrane</keyword>
<organism evidence="2 3">
    <name type="scientific">Periconia macrospinosa</name>
    <dbReference type="NCBI Taxonomy" id="97972"/>
    <lineage>
        <taxon>Eukaryota</taxon>
        <taxon>Fungi</taxon>
        <taxon>Dikarya</taxon>
        <taxon>Ascomycota</taxon>
        <taxon>Pezizomycotina</taxon>
        <taxon>Dothideomycetes</taxon>
        <taxon>Pleosporomycetidae</taxon>
        <taxon>Pleosporales</taxon>
        <taxon>Massarineae</taxon>
        <taxon>Periconiaceae</taxon>
        <taxon>Periconia</taxon>
    </lineage>
</organism>
<keyword evidence="1" id="KW-1133">Transmembrane helix</keyword>
<reference evidence="2 3" key="1">
    <citation type="journal article" date="2018" name="Sci. Rep.">
        <title>Comparative genomics provides insights into the lifestyle and reveals functional heterogeneity of dark septate endophytic fungi.</title>
        <authorList>
            <person name="Knapp D.G."/>
            <person name="Nemeth J.B."/>
            <person name="Barry K."/>
            <person name="Hainaut M."/>
            <person name="Henrissat B."/>
            <person name="Johnson J."/>
            <person name="Kuo A."/>
            <person name="Lim J.H.P."/>
            <person name="Lipzen A."/>
            <person name="Nolan M."/>
            <person name="Ohm R.A."/>
            <person name="Tamas L."/>
            <person name="Grigoriev I.V."/>
            <person name="Spatafora J.W."/>
            <person name="Nagy L.G."/>
            <person name="Kovacs G.M."/>
        </authorList>
    </citation>
    <scope>NUCLEOTIDE SEQUENCE [LARGE SCALE GENOMIC DNA]</scope>
    <source>
        <strain evidence="2 3">DSE2036</strain>
    </source>
</reference>
<dbReference type="EMBL" id="KZ805733">
    <property type="protein sequence ID" value="PVH92047.1"/>
    <property type="molecule type" value="Genomic_DNA"/>
</dbReference>
<dbReference type="AlphaFoldDB" id="A0A2V1D1Y1"/>
<sequence length="338" mass="38134">MNGLRELAVAELEAEKCFIDTVHQFPFIHVQLQNEQSPITQARDIAKNEIVSKMAARASTAEIFDSLQVERYILHLILRNSYGFHQFPATSPPTNGQVIISYFISTFMYMLAWSFNPATMETKAILMTREANSMVPERKVERCFRSILFVYANHIYSPTFLKWKPTLGMAIYIVPIGNEPNMSAITQLSKSTGRTLTVLANLHRHQLISRAILSHISKTVDAEQSANLPLSSRTPLHAKHSDSLMDVVSTLDTQIIWNESYVAYQKAKSRWSTHTHEDAAQSITLANTSAKIAEEAKNDSYAMKTIATMTMLFLPGTFLAAFFALPSLKWDECKCHPK</sequence>
<accession>A0A2V1D1Y1</accession>
<dbReference type="OrthoDB" id="3693351at2759"/>
<name>A0A2V1D1Y1_9PLEO</name>
<dbReference type="STRING" id="97972.A0A2V1D1Y1"/>
<evidence type="ECO:0000313" key="2">
    <source>
        <dbReference type="EMBL" id="PVH92047.1"/>
    </source>
</evidence>
<keyword evidence="1" id="KW-0472">Membrane</keyword>
<dbReference type="Proteomes" id="UP000244855">
    <property type="component" value="Unassembled WGS sequence"/>
</dbReference>
<keyword evidence="3" id="KW-1185">Reference proteome</keyword>
<feature type="transmembrane region" description="Helical" evidence="1">
    <location>
        <begin position="306"/>
        <end position="328"/>
    </location>
</feature>
<protein>
    <submittedName>
        <fullName evidence="2">Uncharacterized protein</fullName>
    </submittedName>
</protein>
<proteinExistence type="predicted"/>
<evidence type="ECO:0000256" key="1">
    <source>
        <dbReference type="SAM" id="Phobius"/>
    </source>
</evidence>
<gene>
    <name evidence="2" type="ORF">DM02DRAFT_663349</name>
</gene>